<reference evidence="9" key="1">
    <citation type="journal article" date="2017" name="Cell">
        <title>Insights into land plant evolution garnered from the Marchantia polymorpha genome.</title>
        <authorList>
            <person name="Bowman J.L."/>
            <person name="Kohchi T."/>
            <person name="Yamato K.T."/>
            <person name="Jenkins J."/>
            <person name="Shu S."/>
            <person name="Ishizaki K."/>
            <person name="Yamaoka S."/>
            <person name="Nishihama R."/>
            <person name="Nakamura Y."/>
            <person name="Berger F."/>
            <person name="Adam C."/>
            <person name="Aki S.S."/>
            <person name="Althoff F."/>
            <person name="Araki T."/>
            <person name="Arteaga-Vazquez M.A."/>
            <person name="Balasubrmanian S."/>
            <person name="Barry K."/>
            <person name="Bauer D."/>
            <person name="Boehm C.R."/>
            <person name="Briginshaw L."/>
            <person name="Caballero-Perez J."/>
            <person name="Catarino B."/>
            <person name="Chen F."/>
            <person name="Chiyoda S."/>
            <person name="Chovatia M."/>
            <person name="Davies K.M."/>
            <person name="Delmans M."/>
            <person name="Demura T."/>
            <person name="Dierschke T."/>
            <person name="Dolan L."/>
            <person name="Dorantes-Acosta A.E."/>
            <person name="Eklund D.M."/>
            <person name="Florent S.N."/>
            <person name="Flores-Sandoval E."/>
            <person name="Fujiyama A."/>
            <person name="Fukuzawa H."/>
            <person name="Galik B."/>
            <person name="Grimanelli D."/>
            <person name="Grimwood J."/>
            <person name="Grossniklaus U."/>
            <person name="Hamada T."/>
            <person name="Haseloff J."/>
            <person name="Hetherington A.J."/>
            <person name="Higo A."/>
            <person name="Hirakawa Y."/>
            <person name="Hundley H.N."/>
            <person name="Ikeda Y."/>
            <person name="Inoue K."/>
            <person name="Inoue S.I."/>
            <person name="Ishida S."/>
            <person name="Jia Q."/>
            <person name="Kakita M."/>
            <person name="Kanazawa T."/>
            <person name="Kawai Y."/>
            <person name="Kawashima T."/>
            <person name="Kennedy M."/>
            <person name="Kinose K."/>
            <person name="Kinoshita T."/>
            <person name="Kohara Y."/>
            <person name="Koide E."/>
            <person name="Komatsu K."/>
            <person name="Kopischke S."/>
            <person name="Kubo M."/>
            <person name="Kyozuka J."/>
            <person name="Lagercrantz U."/>
            <person name="Lin S.S."/>
            <person name="Lindquist E."/>
            <person name="Lipzen A.M."/>
            <person name="Lu C.W."/>
            <person name="De Luna E."/>
            <person name="Martienssen R.A."/>
            <person name="Minamino N."/>
            <person name="Mizutani M."/>
            <person name="Mizutani M."/>
            <person name="Mochizuki N."/>
            <person name="Monte I."/>
            <person name="Mosher R."/>
            <person name="Nagasaki H."/>
            <person name="Nakagami H."/>
            <person name="Naramoto S."/>
            <person name="Nishitani K."/>
            <person name="Ohtani M."/>
            <person name="Okamoto T."/>
            <person name="Okumura M."/>
            <person name="Phillips J."/>
            <person name="Pollak B."/>
            <person name="Reinders A."/>
            <person name="Rovekamp M."/>
            <person name="Sano R."/>
            <person name="Sawa S."/>
            <person name="Schmid M.W."/>
            <person name="Shirakawa M."/>
            <person name="Solano R."/>
            <person name="Spunde A."/>
            <person name="Suetsugu N."/>
            <person name="Sugano S."/>
            <person name="Sugiyama A."/>
            <person name="Sun R."/>
            <person name="Suzuki Y."/>
            <person name="Takenaka M."/>
            <person name="Takezawa D."/>
            <person name="Tomogane H."/>
            <person name="Tsuzuki M."/>
            <person name="Ueda T."/>
            <person name="Umeda M."/>
            <person name="Ward J.M."/>
            <person name="Watanabe Y."/>
            <person name="Yazaki K."/>
            <person name="Yokoyama R."/>
            <person name="Yoshitake Y."/>
            <person name="Yotsui I."/>
            <person name="Zachgo S."/>
            <person name="Schmutz J."/>
        </authorList>
    </citation>
    <scope>NUCLEOTIDE SEQUENCE [LARGE SCALE GENOMIC DNA]</scope>
    <source>
        <strain evidence="9">Tak-1</strain>
    </source>
</reference>
<evidence type="ECO:0000256" key="3">
    <source>
        <dbReference type="ARBA" id="ARBA00022989"/>
    </source>
</evidence>
<dbReference type="Pfam" id="PF03168">
    <property type="entry name" value="LEA_2"/>
    <property type="match status" value="1"/>
</dbReference>
<gene>
    <name evidence="8" type="ORF">MARPO_0013s0032</name>
</gene>
<dbReference type="PANTHER" id="PTHR31234">
    <property type="entry name" value="LATE EMBRYOGENESIS ABUNDANT (LEA) HYDROXYPROLINE-RICH GLYCOPROTEIN FAMILY"/>
    <property type="match status" value="1"/>
</dbReference>
<evidence type="ECO:0000256" key="5">
    <source>
        <dbReference type="SAM" id="MobiDB-lite"/>
    </source>
</evidence>
<feature type="transmembrane region" description="Helical" evidence="6">
    <location>
        <begin position="177"/>
        <end position="198"/>
    </location>
</feature>
<evidence type="ECO:0000256" key="1">
    <source>
        <dbReference type="ARBA" id="ARBA00004167"/>
    </source>
</evidence>
<keyword evidence="9" id="KW-1185">Reference proteome</keyword>
<dbReference type="OrthoDB" id="1849707at2759"/>
<dbReference type="Gramene" id="Mp8g07630.1">
    <property type="protein sequence ID" value="Mp8g07630.1.cds1"/>
    <property type="gene ID" value="Mp8g07630"/>
</dbReference>
<evidence type="ECO:0000259" key="7">
    <source>
        <dbReference type="Pfam" id="PF03168"/>
    </source>
</evidence>
<keyword evidence="2 6" id="KW-0812">Transmembrane</keyword>
<name>A0A2R6XI65_MARPO</name>
<dbReference type="EMBL" id="KZ772685">
    <property type="protein sequence ID" value="PTQ45782.1"/>
    <property type="molecule type" value="Genomic_DNA"/>
</dbReference>
<feature type="compositionally biased region" description="Polar residues" evidence="5">
    <location>
        <begin position="17"/>
        <end position="30"/>
    </location>
</feature>
<evidence type="ECO:0000256" key="2">
    <source>
        <dbReference type="ARBA" id="ARBA00022692"/>
    </source>
</evidence>
<evidence type="ECO:0000313" key="9">
    <source>
        <dbReference type="Proteomes" id="UP000244005"/>
    </source>
</evidence>
<organism evidence="8 9">
    <name type="scientific">Marchantia polymorpha</name>
    <name type="common">Common liverwort</name>
    <name type="synonym">Marchantia aquatica</name>
    <dbReference type="NCBI Taxonomy" id="3197"/>
    <lineage>
        <taxon>Eukaryota</taxon>
        <taxon>Viridiplantae</taxon>
        <taxon>Streptophyta</taxon>
        <taxon>Embryophyta</taxon>
        <taxon>Marchantiophyta</taxon>
        <taxon>Marchantiopsida</taxon>
        <taxon>Marchantiidae</taxon>
        <taxon>Marchantiales</taxon>
        <taxon>Marchantiaceae</taxon>
        <taxon>Marchantia</taxon>
    </lineage>
</organism>
<dbReference type="Proteomes" id="UP000244005">
    <property type="component" value="Unassembled WGS sequence"/>
</dbReference>
<evidence type="ECO:0000256" key="4">
    <source>
        <dbReference type="ARBA" id="ARBA00023136"/>
    </source>
</evidence>
<feature type="compositionally biased region" description="Basic and acidic residues" evidence="5">
    <location>
        <begin position="1"/>
        <end position="15"/>
    </location>
</feature>
<dbReference type="GO" id="GO:0016020">
    <property type="term" value="C:membrane"/>
    <property type="evidence" value="ECO:0007669"/>
    <property type="project" value="UniProtKB-SubCell"/>
</dbReference>
<accession>A0A2R6XI65</accession>
<evidence type="ECO:0000313" key="8">
    <source>
        <dbReference type="EMBL" id="PTQ45782.1"/>
    </source>
</evidence>
<dbReference type="InterPro" id="IPR004864">
    <property type="entry name" value="LEA_2"/>
</dbReference>
<keyword evidence="3 6" id="KW-1133">Transmembrane helix</keyword>
<dbReference type="AlphaFoldDB" id="A0A2R6XI65"/>
<feature type="domain" description="Late embryogenesis abundant protein LEA-2 subgroup" evidence="7">
    <location>
        <begin position="235"/>
        <end position="342"/>
    </location>
</feature>
<proteinExistence type="predicted"/>
<dbReference type="GO" id="GO:0098542">
    <property type="term" value="P:defense response to other organism"/>
    <property type="evidence" value="ECO:0007669"/>
    <property type="project" value="InterPro"/>
</dbReference>
<comment type="subcellular location">
    <subcellularLocation>
        <location evidence="1">Membrane</location>
        <topology evidence="1">Single-pass membrane protein</topology>
    </subcellularLocation>
</comment>
<dbReference type="PANTHER" id="PTHR31234:SF2">
    <property type="entry name" value="OS05G0199100 PROTEIN"/>
    <property type="match status" value="1"/>
</dbReference>
<evidence type="ECO:0000256" key="6">
    <source>
        <dbReference type="SAM" id="Phobius"/>
    </source>
</evidence>
<keyword evidence="4 6" id="KW-0472">Membrane</keyword>
<dbReference type="InterPro" id="IPR044839">
    <property type="entry name" value="NDR1-like"/>
</dbReference>
<sequence length="366" mass="40703">MENSKDGQVADKDVESQDQPINADSPSSSEPEARGRARKRSPEKKEKTAEVIKSQVQAEDFWKKIYNSMKNVESKEQAESLFRGLSSSKRVDNTPARVEAQGEWANSPEEVRKASELRARDKALAADGFVDVVVDSSTPEMFPYVAKKVDEESYAPDEKLTKRRRKKRYLCCSAERFWCTLMLLVPILIVLLTLYFVILTPKDPTTSMESVSISGFKLVDDGDGSMRVETTMNFTVRLRNPNKFAEVVYDKLEVLLTYKTTALGSVSVVAANGLKQQEKNLTLIEAQLSETSVPVSDAADAQALKTDVSNGNVRMEFRGMAEGHFKIIGIKMGSFDTPVDCKLNIRPESSTQSAVLLSSSCFNRPT</sequence>
<feature type="region of interest" description="Disordered" evidence="5">
    <location>
        <begin position="1"/>
        <end position="53"/>
    </location>
</feature>
<protein>
    <recommendedName>
        <fullName evidence="7">Late embryogenesis abundant protein LEA-2 subgroup domain-containing protein</fullName>
    </recommendedName>
</protein>